<dbReference type="GO" id="GO:0042907">
    <property type="term" value="F:xanthine transmembrane transporter activity"/>
    <property type="evidence" value="ECO:0007669"/>
    <property type="project" value="TreeGrafter"/>
</dbReference>
<feature type="transmembrane region" description="Helical" evidence="7">
    <location>
        <begin position="133"/>
        <end position="150"/>
    </location>
</feature>
<dbReference type="GO" id="GO:0005886">
    <property type="term" value="C:plasma membrane"/>
    <property type="evidence" value="ECO:0007669"/>
    <property type="project" value="TreeGrafter"/>
</dbReference>
<dbReference type="NCBIfam" id="NF037981">
    <property type="entry name" value="NCS2_1"/>
    <property type="match status" value="1"/>
</dbReference>
<dbReference type="NCBIfam" id="NF008502">
    <property type="entry name" value="PRK11412.1"/>
    <property type="match status" value="1"/>
</dbReference>
<evidence type="ECO:0000256" key="7">
    <source>
        <dbReference type="SAM" id="Phobius"/>
    </source>
</evidence>
<feature type="transmembrane region" description="Helical" evidence="7">
    <location>
        <begin position="101"/>
        <end position="121"/>
    </location>
</feature>
<evidence type="ECO:0000256" key="3">
    <source>
        <dbReference type="ARBA" id="ARBA00022448"/>
    </source>
</evidence>
<proteinExistence type="inferred from homology"/>
<feature type="transmembrane region" description="Helical" evidence="7">
    <location>
        <begin position="7"/>
        <end position="34"/>
    </location>
</feature>
<feature type="transmembrane region" description="Helical" evidence="7">
    <location>
        <begin position="316"/>
        <end position="336"/>
    </location>
</feature>
<sequence length="433" mass="45860">MTESKTSIYLLGSIQWLFFMFTNTVVIPLSVGAAFQLPPEAVESTMRISFILTGAACLIQALFGHKLPLMEGQSGLWWSLILSLGAATASTGGSLEVLGGSLSMGLILSGLVVALLGALGVGKVLSRWFTPNVMAVFLFLLSFQLSSIFFKGMLGLTTRSTIHLPEAGLSVGLVILVLVLSIKGKGTISNYAILIGIIVGWIAYTLLLPVPAEQAAATEGGSGILLFPWGSPSVDIGILLTALLAGLVNMTNNIASIKGAEPIYNRKTEEPQVRRSLIWTGLFTSVSGVFGTVPYAPYSSSLGFLLSTRILERAPFIIGASMFTLIGIIPVLGNFFSSLPISVGDAVLFAAYLQLLGSALRNVEGVTYNYKTIYRIAIPVLLGVSLLTVSPTVFASLPGAVRPLISNGLLVGVLFSIALERGVKWDAYEVKPR</sequence>
<dbReference type="OrthoDB" id="5597247at2"/>
<feature type="transmembrane region" description="Helical" evidence="7">
    <location>
        <begin position="162"/>
        <end position="181"/>
    </location>
</feature>
<feature type="transmembrane region" description="Helical" evidence="7">
    <location>
        <begin position="404"/>
        <end position="423"/>
    </location>
</feature>
<evidence type="ECO:0000313" key="9">
    <source>
        <dbReference type="Proteomes" id="UP000076927"/>
    </source>
</evidence>
<dbReference type="AlphaFoldDB" id="A0A172TFI3"/>
<dbReference type="PANTHER" id="PTHR42810">
    <property type="entry name" value="PURINE PERMEASE C1399.01C-RELATED"/>
    <property type="match status" value="1"/>
</dbReference>
<keyword evidence="4 7" id="KW-0812">Transmembrane</keyword>
<dbReference type="Pfam" id="PF00860">
    <property type="entry name" value="Xan_ur_permease"/>
    <property type="match status" value="1"/>
</dbReference>
<accession>A0A172TFI3</accession>
<feature type="transmembrane region" description="Helical" evidence="7">
    <location>
        <begin position="276"/>
        <end position="296"/>
    </location>
</feature>
<dbReference type="RefSeq" id="WP_068604545.1">
    <property type="nucleotide sequence ID" value="NZ_CP011388.1"/>
</dbReference>
<dbReference type="PANTHER" id="PTHR42810:SF6">
    <property type="entry name" value="PURINE PERMEASE YBBY-RELATED"/>
    <property type="match status" value="1"/>
</dbReference>
<comment type="similarity">
    <text evidence="2">Belongs to the nucleobase:cation symporter-2 (NCS2) (TC 2.A.40) family.</text>
</comment>
<gene>
    <name evidence="8" type="ORF">SY83_04230</name>
</gene>
<keyword evidence="5 7" id="KW-1133">Transmembrane helix</keyword>
<dbReference type="PATRIC" id="fig|1178515.4.peg.845"/>
<comment type="subcellular location">
    <subcellularLocation>
        <location evidence="1">Membrane</location>
        <topology evidence="1">Multi-pass membrane protein</topology>
    </subcellularLocation>
</comment>
<evidence type="ECO:0000256" key="5">
    <source>
        <dbReference type="ARBA" id="ARBA00022989"/>
    </source>
</evidence>
<evidence type="ECO:0000313" key="8">
    <source>
        <dbReference type="EMBL" id="ANE45637.1"/>
    </source>
</evidence>
<protein>
    <submittedName>
        <fullName evidence="8">Uracil/xanthine transporter</fullName>
    </submittedName>
</protein>
<dbReference type="InterPro" id="IPR006043">
    <property type="entry name" value="NCS2"/>
</dbReference>
<name>A0A172TFI3_9BACL</name>
<feature type="transmembrane region" description="Helical" evidence="7">
    <location>
        <begin position="372"/>
        <end position="397"/>
    </location>
</feature>
<keyword evidence="9" id="KW-1185">Reference proteome</keyword>
<feature type="transmembrane region" description="Helical" evidence="7">
    <location>
        <begin position="75"/>
        <end position="95"/>
    </location>
</feature>
<evidence type="ECO:0000256" key="1">
    <source>
        <dbReference type="ARBA" id="ARBA00004141"/>
    </source>
</evidence>
<evidence type="ECO:0000256" key="2">
    <source>
        <dbReference type="ARBA" id="ARBA00008821"/>
    </source>
</evidence>
<feature type="transmembrane region" description="Helical" evidence="7">
    <location>
        <begin position="236"/>
        <end position="255"/>
    </location>
</feature>
<dbReference type="STRING" id="1178515.SY83_04230"/>
<reference evidence="8 9" key="1">
    <citation type="submission" date="2015-01" db="EMBL/GenBank/DDBJ databases">
        <title>Paenibacillus swuensis/DY6/whole genome sequencing.</title>
        <authorList>
            <person name="Kim M.K."/>
            <person name="Srinivasan S."/>
            <person name="Lee J.-J."/>
        </authorList>
    </citation>
    <scope>NUCLEOTIDE SEQUENCE [LARGE SCALE GENOMIC DNA]</scope>
    <source>
        <strain evidence="8 9">DY6</strain>
    </source>
</reference>
<dbReference type="Proteomes" id="UP000076927">
    <property type="component" value="Chromosome"/>
</dbReference>
<keyword evidence="6 7" id="KW-0472">Membrane</keyword>
<evidence type="ECO:0000256" key="4">
    <source>
        <dbReference type="ARBA" id="ARBA00022692"/>
    </source>
</evidence>
<dbReference type="KEGG" id="pswu:SY83_04230"/>
<organism evidence="8 9">
    <name type="scientific">Paenibacillus swuensis</name>
    <dbReference type="NCBI Taxonomy" id="1178515"/>
    <lineage>
        <taxon>Bacteria</taxon>
        <taxon>Bacillati</taxon>
        <taxon>Bacillota</taxon>
        <taxon>Bacilli</taxon>
        <taxon>Bacillales</taxon>
        <taxon>Paenibacillaceae</taxon>
        <taxon>Paenibacillus</taxon>
    </lineage>
</organism>
<keyword evidence="3" id="KW-0813">Transport</keyword>
<feature type="transmembrane region" description="Helical" evidence="7">
    <location>
        <begin position="46"/>
        <end position="63"/>
    </location>
</feature>
<feature type="transmembrane region" description="Helical" evidence="7">
    <location>
        <begin position="188"/>
        <end position="207"/>
    </location>
</feature>
<evidence type="ECO:0000256" key="6">
    <source>
        <dbReference type="ARBA" id="ARBA00023136"/>
    </source>
</evidence>
<dbReference type="EMBL" id="CP011388">
    <property type="protein sequence ID" value="ANE45637.1"/>
    <property type="molecule type" value="Genomic_DNA"/>
</dbReference>